<sequence>MADPNLYERIFNDVLAELNTIAAKYEVNTKAVQLKAIADDVTDILHTWSAQWTEDEE</sequence>
<name>A0A2P1JXQ4_9CAUD</name>
<reference evidence="2" key="1">
    <citation type="submission" date="2018-02" db="EMBL/GenBank/DDBJ databases">
        <authorList>
            <person name="Cohen D.B."/>
            <person name="Kent A.D."/>
        </authorList>
    </citation>
    <scope>NUCLEOTIDE SEQUENCE [LARGE SCALE GENOMIC DNA]</scope>
</reference>
<proteinExistence type="predicted"/>
<evidence type="ECO:0000313" key="1">
    <source>
        <dbReference type="EMBL" id="AVO25070.1"/>
    </source>
</evidence>
<protein>
    <submittedName>
        <fullName evidence="1">Uncharacterized protein</fullName>
    </submittedName>
</protein>
<dbReference type="KEGG" id="vg:64766393"/>
<gene>
    <name evidence="1" type="primary">140</name>
    <name evidence="1" type="ORF">SEA_FINCH_140</name>
</gene>
<dbReference type="RefSeq" id="YP_010059162.1">
    <property type="nucleotide sequence ID" value="NC_054724.1"/>
</dbReference>
<organism evidence="1 2">
    <name type="scientific">Rhodococcus phage Finch</name>
    <dbReference type="NCBI Taxonomy" id="2094144"/>
    <lineage>
        <taxon>Viruses</taxon>
        <taxon>Duplodnaviria</taxon>
        <taxon>Heunggongvirae</taxon>
        <taxon>Uroviricota</taxon>
        <taxon>Caudoviricetes</taxon>
        <taxon>Finchvirus</taxon>
        <taxon>Finchvirus finch</taxon>
    </lineage>
</organism>
<keyword evidence="2" id="KW-1185">Reference proteome</keyword>
<dbReference type="Proteomes" id="UP000241290">
    <property type="component" value="Genome"/>
</dbReference>
<dbReference type="GeneID" id="64766393"/>
<accession>A0A2P1JXQ4</accession>
<evidence type="ECO:0000313" key="2">
    <source>
        <dbReference type="Proteomes" id="UP000241290"/>
    </source>
</evidence>
<dbReference type="EMBL" id="MG962366">
    <property type="protein sequence ID" value="AVO25070.1"/>
    <property type="molecule type" value="Genomic_DNA"/>
</dbReference>